<protein>
    <recommendedName>
        <fullName evidence="3">Large ribosomal subunit protein uL6 alpha-beta domain-containing protein</fullName>
    </recommendedName>
</protein>
<organism evidence="4">
    <name type="scientific">marine sediment metagenome</name>
    <dbReference type="NCBI Taxonomy" id="412755"/>
    <lineage>
        <taxon>unclassified sequences</taxon>
        <taxon>metagenomes</taxon>
        <taxon>ecological metagenomes</taxon>
    </lineage>
</organism>
<dbReference type="EMBL" id="BARS01011720">
    <property type="protein sequence ID" value="GAF93007.1"/>
    <property type="molecule type" value="Genomic_DNA"/>
</dbReference>
<evidence type="ECO:0000256" key="1">
    <source>
        <dbReference type="ARBA" id="ARBA00022980"/>
    </source>
</evidence>
<dbReference type="GO" id="GO:0003735">
    <property type="term" value="F:structural constituent of ribosome"/>
    <property type="evidence" value="ECO:0007669"/>
    <property type="project" value="InterPro"/>
</dbReference>
<dbReference type="InterPro" id="IPR002358">
    <property type="entry name" value="Ribosomal_uL6_CS"/>
</dbReference>
<dbReference type="PROSITE" id="PS00525">
    <property type="entry name" value="RIBOSOMAL_L6_1"/>
    <property type="match status" value="1"/>
</dbReference>
<evidence type="ECO:0000313" key="4">
    <source>
        <dbReference type="EMBL" id="GAF93007.1"/>
    </source>
</evidence>
<proteinExistence type="predicted"/>
<dbReference type="AlphaFoldDB" id="X0TY04"/>
<dbReference type="Pfam" id="PF00347">
    <property type="entry name" value="Ribosomal_L6"/>
    <property type="match status" value="1"/>
</dbReference>
<keyword evidence="1" id="KW-0689">Ribosomal protein</keyword>
<dbReference type="Gene3D" id="3.90.930.12">
    <property type="entry name" value="Ribosomal protein L6, alpha-beta domain"/>
    <property type="match status" value="1"/>
</dbReference>
<dbReference type="PRINTS" id="PR00059">
    <property type="entry name" value="RIBOSOMALL6"/>
</dbReference>
<gene>
    <name evidence="4" type="ORF">S01H1_21207</name>
</gene>
<dbReference type="InterPro" id="IPR000702">
    <property type="entry name" value="Ribosomal_uL6-like"/>
</dbReference>
<dbReference type="PANTHER" id="PTHR11655">
    <property type="entry name" value="60S/50S RIBOSOMAL PROTEIN L6/L9"/>
    <property type="match status" value="1"/>
</dbReference>
<comment type="caution">
    <text evidence="4">The sequence shown here is derived from an EMBL/GenBank/DDBJ whole genome shotgun (WGS) entry which is preliminary data.</text>
</comment>
<evidence type="ECO:0000256" key="2">
    <source>
        <dbReference type="ARBA" id="ARBA00023274"/>
    </source>
</evidence>
<dbReference type="InterPro" id="IPR036789">
    <property type="entry name" value="Ribosomal_uL6-like_a/b-dom_sf"/>
</dbReference>
<feature type="non-terminal residue" evidence="4">
    <location>
        <position position="1"/>
    </location>
</feature>
<name>X0TY04_9ZZZZ</name>
<dbReference type="PANTHER" id="PTHR11655:SF14">
    <property type="entry name" value="LARGE RIBOSOMAL SUBUNIT PROTEIN UL6M"/>
    <property type="match status" value="1"/>
</dbReference>
<sequence>EVSGKTLKLAVGFSHPINVTIPEELSVSLQERKIRIEGIDRQLVGQFAADVRSLRPPEPYKGKGIRYVGEQVRRKVGKAGTA</sequence>
<accession>X0TY04</accession>
<dbReference type="SUPFAM" id="SSF56053">
    <property type="entry name" value="Ribosomal protein L6"/>
    <property type="match status" value="1"/>
</dbReference>
<feature type="domain" description="Large ribosomal subunit protein uL6 alpha-beta" evidence="3">
    <location>
        <begin position="2"/>
        <end position="67"/>
    </location>
</feature>
<dbReference type="GO" id="GO:0022625">
    <property type="term" value="C:cytosolic large ribosomal subunit"/>
    <property type="evidence" value="ECO:0007669"/>
    <property type="project" value="TreeGrafter"/>
</dbReference>
<dbReference type="InterPro" id="IPR020040">
    <property type="entry name" value="Ribosomal_uL6_a/b-dom"/>
</dbReference>
<reference evidence="4" key="1">
    <citation type="journal article" date="2014" name="Front. Microbiol.">
        <title>High frequency of phylogenetically diverse reductive dehalogenase-homologous genes in deep subseafloor sedimentary metagenomes.</title>
        <authorList>
            <person name="Kawai M."/>
            <person name="Futagami T."/>
            <person name="Toyoda A."/>
            <person name="Takaki Y."/>
            <person name="Nishi S."/>
            <person name="Hori S."/>
            <person name="Arai W."/>
            <person name="Tsubouchi T."/>
            <person name="Morono Y."/>
            <person name="Uchiyama I."/>
            <person name="Ito T."/>
            <person name="Fujiyama A."/>
            <person name="Inagaki F."/>
            <person name="Takami H."/>
        </authorList>
    </citation>
    <scope>NUCLEOTIDE SEQUENCE</scope>
    <source>
        <strain evidence="4">Expedition CK06-06</strain>
    </source>
</reference>
<evidence type="ECO:0000259" key="3">
    <source>
        <dbReference type="Pfam" id="PF00347"/>
    </source>
</evidence>
<dbReference type="InterPro" id="IPR019906">
    <property type="entry name" value="Ribosomal_uL6_bac-type"/>
</dbReference>
<dbReference type="GO" id="GO:0019843">
    <property type="term" value="F:rRNA binding"/>
    <property type="evidence" value="ECO:0007669"/>
    <property type="project" value="InterPro"/>
</dbReference>
<dbReference type="GO" id="GO:0002181">
    <property type="term" value="P:cytoplasmic translation"/>
    <property type="evidence" value="ECO:0007669"/>
    <property type="project" value="TreeGrafter"/>
</dbReference>
<keyword evidence="2" id="KW-0687">Ribonucleoprotein</keyword>